<reference evidence="1" key="1">
    <citation type="submission" date="2020-06" db="EMBL/GenBank/DDBJ databases">
        <title>Genomic insights into acetone-butanol-ethanol (ABE) fermentation by sequencing solventogenic clostridia strains.</title>
        <authorList>
            <person name="Brown S."/>
        </authorList>
    </citation>
    <scope>NUCLEOTIDE SEQUENCE</scope>
    <source>
        <strain evidence="1">DJ123</strain>
    </source>
</reference>
<dbReference type="RefSeq" id="WP_077842098.1">
    <property type="nucleotide sequence ID" value="NZ_JABSWK010000001.1"/>
</dbReference>
<proteinExistence type="predicted"/>
<dbReference type="PROSITE" id="PS51094">
    <property type="entry name" value="PTS_EIIA_TYPE_2"/>
    <property type="match status" value="1"/>
</dbReference>
<dbReference type="AlphaFoldDB" id="A0A1S8T080"/>
<dbReference type="EMBL" id="JABTDW010000001">
    <property type="protein sequence ID" value="NSB17141.1"/>
    <property type="molecule type" value="Genomic_DNA"/>
</dbReference>
<dbReference type="InterPro" id="IPR051541">
    <property type="entry name" value="PTS_SugarTrans_NitroReg"/>
</dbReference>
<dbReference type="Proteomes" id="UP000822184">
    <property type="component" value="Unassembled WGS sequence"/>
</dbReference>
<dbReference type="InterPro" id="IPR016152">
    <property type="entry name" value="PTrfase/Anion_transptr"/>
</dbReference>
<comment type="caution">
    <text evidence="1">The sequence shown here is derived from an EMBL/GenBank/DDBJ whole genome shotgun (WGS) entry which is preliminary data.</text>
</comment>
<dbReference type="PANTHER" id="PTHR47738:SF3">
    <property type="entry name" value="PHOSPHOTRANSFERASE SYSTEM MANNITOL_FRUCTOSE-SPECIFIC IIA DOMAIN CONTAINING PROTEIN"/>
    <property type="match status" value="1"/>
</dbReference>
<name>A0A1S8T080_CLOBE</name>
<dbReference type="SUPFAM" id="SSF55804">
    <property type="entry name" value="Phoshotransferase/anion transport protein"/>
    <property type="match status" value="1"/>
</dbReference>
<gene>
    <name evidence="1" type="ORF">BCD95_005400</name>
</gene>
<evidence type="ECO:0000313" key="2">
    <source>
        <dbReference type="Proteomes" id="UP000822184"/>
    </source>
</evidence>
<protein>
    <submittedName>
        <fullName evidence="1">PTS system galactitol-specific IIA component</fullName>
    </submittedName>
</protein>
<dbReference type="Gene3D" id="3.40.930.10">
    <property type="entry name" value="Mannitol-specific EII, Chain A"/>
    <property type="match status" value="1"/>
</dbReference>
<dbReference type="PANTHER" id="PTHR47738">
    <property type="entry name" value="PTS SYSTEM FRUCTOSE-LIKE EIIA COMPONENT-RELATED"/>
    <property type="match status" value="1"/>
</dbReference>
<sequence length="148" mass="16519">MNSDLIALNLEVKNKEEVIQELGKRMFEKGYVKSTYIDAVLEREKTLPTGLDIGEMCVAIPHTDSKHVNESNVALAVLKNPVEFRNMIDPSKKVEVMVVFLLAINDPDSQVTLLSKLMSVFQNVELLKQIKGSSSTEEVTKLLECIGI</sequence>
<evidence type="ECO:0000313" key="1">
    <source>
        <dbReference type="EMBL" id="NSB17141.1"/>
    </source>
</evidence>
<dbReference type="CDD" id="cd00211">
    <property type="entry name" value="PTS_IIA_fru"/>
    <property type="match status" value="1"/>
</dbReference>
<dbReference type="InterPro" id="IPR002178">
    <property type="entry name" value="PTS_EIIA_type-2_dom"/>
</dbReference>
<dbReference type="Pfam" id="PF00359">
    <property type="entry name" value="PTS_EIIA_2"/>
    <property type="match status" value="1"/>
</dbReference>
<organism evidence="1 2">
    <name type="scientific">Clostridium beijerinckii</name>
    <name type="common">Clostridium MP</name>
    <dbReference type="NCBI Taxonomy" id="1520"/>
    <lineage>
        <taxon>Bacteria</taxon>
        <taxon>Bacillati</taxon>
        <taxon>Bacillota</taxon>
        <taxon>Clostridia</taxon>
        <taxon>Eubacteriales</taxon>
        <taxon>Clostridiaceae</taxon>
        <taxon>Clostridium</taxon>
    </lineage>
</organism>
<accession>A0A1S8T080</accession>